<dbReference type="EMBL" id="MFCP01000027">
    <property type="protein sequence ID" value="OGE27883.1"/>
    <property type="molecule type" value="Genomic_DNA"/>
</dbReference>
<evidence type="ECO:0000313" key="2">
    <source>
        <dbReference type="EMBL" id="OGE27883.1"/>
    </source>
</evidence>
<proteinExistence type="predicted"/>
<evidence type="ECO:0008006" key="4">
    <source>
        <dbReference type="Google" id="ProtNLM"/>
    </source>
</evidence>
<dbReference type="AlphaFoldDB" id="A0A1F5JGX4"/>
<comment type="caution">
    <text evidence="2">The sequence shown here is derived from an EMBL/GenBank/DDBJ whole genome shotgun (WGS) entry which is preliminary data.</text>
</comment>
<reference evidence="2 3" key="1">
    <citation type="journal article" date="2016" name="Nat. Commun.">
        <title>Thousands of microbial genomes shed light on interconnected biogeochemical processes in an aquifer system.</title>
        <authorList>
            <person name="Anantharaman K."/>
            <person name="Brown C.T."/>
            <person name="Hug L.A."/>
            <person name="Sharon I."/>
            <person name="Castelle C.J."/>
            <person name="Probst A.J."/>
            <person name="Thomas B.C."/>
            <person name="Singh A."/>
            <person name="Wilkins M.J."/>
            <person name="Karaoz U."/>
            <person name="Brodie E.L."/>
            <person name="Williams K.H."/>
            <person name="Hubbard S.S."/>
            <person name="Banfield J.F."/>
        </authorList>
    </citation>
    <scope>NUCLEOTIDE SEQUENCE [LARGE SCALE GENOMIC DNA]</scope>
</reference>
<feature type="transmembrane region" description="Helical" evidence="1">
    <location>
        <begin position="21"/>
        <end position="41"/>
    </location>
</feature>
<dbReference type="InterPro" id="IPR013783">
    <property type="entry name" value="Ig-like_fold"/>
</dbReference>
<sequence>MAYRYRSRRSVKRLARRSRRNFLITIIIIAILLYSTLMWILPNFIGGIGFVKNVIKPSQNNSNQSSDTLALAPPVLNIPYEATNSAQIDIKGFGTPTSKVKLYIDDESSQTIGVLSDGSFIFENVTLNLGTNNIYGKTVDDKGQESLPSKTIKLQFDNETPSLSINEPEDSKVVQGGDKKVRVSGKTEPGVKVFINDMQIIVGGDGNFSTDQPLNEGANTISIKAVDAASNTNELQRRVNYNP</sequence>
<protein>
    <recommendedName>
        <fullName evidence="4">Bacterial Ig-like domain-containing protein</fullName>
    </recommendedName>
</protein>
<gene>
    <name evidence="2" type="ORF">A2867_02330</name>
</gene>
<organism evidence="2 3">
    <name type="scientific">Candidatus Daviesbacteria bacterium RIFCSPHIGHO2_01_FULL_40_11</name>
    <dbReference type="NCBI Taxonomy" id="1797762"/>
    <lineage>
        <taxon>Bacteria</taxon>
        <taxon>Candidatus Daviesiibacteriota</taxon>
    </lineage>
</organism>
<keyword evidence="1" id="KW-0472">Membrane</keyword>
<keyword evidence="1" id="KW-1133">Transmembrane helix</keyword>
<name>A0A1F5JGX4_9BACT</name>
<dbReference type="Proteomes" id="UP000177555">
    <property type="component" value="Unassembled WGS sequence"/>
</dbReference>
<evidence type="ECO:0000313" key="3">
    <source>
        <dbReference type="Proteomes" id="UP000177555"/>
    </source>
</evidence>
<accession>A0A1F5JGX4</accession>
<keyword evidence="1" id="KW-0812">Transmembrane</keyword>
<dbReference type="Gene3D" id="2.60.40.10">
    <property type="entry name" value="Immunoglobulins"/>
    <property type="match status" value="2"/>
</dbReference>
<evidence type="ECO:0000256" key="1">
    <source>
        <dbReference type="SAM" id="Phobius"/>
    </source>
</evidence>
<dbReference type="Pfam" id="PF09136">
    <property type="entry name" value="Glucodextran_B"/>
    <property type="match status" value="1"/>
</dbReference>